<accession>A0A0D0C114</accession>
<dbReference type="InterPro" id="IPR058654">
    <property type="entry name" value="Mok11-14/Ags1-like_TM"/>
</dbReference>
<evidence type="ECO:0000313" key="4">
    <source>
        <dbReference type="Proteomes" id="UP000053593"/>
    </source>
</evidence>
<feature type="transmembrane region" description="Helical" evidence="1">
    <location>
        <begin position="382"/>
        <end position="401"/>
    </location>
</feature>
<feature type="transmembrane region" description="Helical" evidence="1">
    <location>
        <begin position="125"/>
        <end position="148"/>
    </location>
</feature>
<feature type="transmembrane region" description="Helical" evidence="1">
    <location>
        <begin position="92"/>
        <end position="113"/>
    </location>
</feature>
<feature type="transmembrane region" description="Helical" evidence="1">
    <location>
        <begin position="208"/>
        <end position="232"/>
    </location>
</feature>
<sequence>GNTQLCIIGGVFLLSSIVRYPLCRIKPARYTLSLLWLFFGVAFLLIGLPSVTGTLHLVHTVLSNVAMWCYAITSAAGFLFFALNFAATEVWVFRACIVQGSQQVWVAVLWHWGYTLNNQPPSYVAPWWLAAIVWPLSVMSFIPTFIFFCGLPEYYRQPPPKVSHFLTTLFWRKLVIWFLISEILQDYWLSGPYRLNWTYLWNMNIPKIHILFLILRFFVGVWAVVLVVLSHFSKMHTQLLPVFAVGLGALRWCQASSIVVIIRRFLTIPIQTLTDALGNILPSNLLPWGSSSGPYLSVSLWLWLGVLDALQGVSLGMILLQTLSRLHVLATLAFSQIISSAVVMIARTTLHDRLGPGRVFPNLGMWNLATDGWTGSLVVQPMFWVALGCQLIIVAGYFWFYRREELG</sequence>
<feature type="transmembrane region" description="Helical" evidence="1">
    <location>
        <begin position="300"/>
        <end position="320"/>
    </location>
</feature>
<dbReference type="EMBL" id="KN834801">
    <property type="protein sequence ID" value="KIK56034.1"/>
    <property type="molecule type" value="Genomic_DNA"/>
</dbReference>
<protein>
    <submittedName>
        <fullName evidence="3">Unplaced genomic scaffold GYMLUscaffold_53, whole genome shotgun sequence</fullName>
    </submittedName>
</protein>
<feature type="non-terminal residue" evidence="3">
    <location>
        <position position="1"/>
    </location>
</feature>
<proteinExistence type="predicted"/>
<evidence type="ECO:0000256" key="1">
    <source>
        <dbReference type="SAM" id="Phobius"/>
    </source>
</evidence>
<feature type="transmembrane region" description="Helical" evidence="1">
    <location>
        <begin position="6"/>
        <end position="22"/>
    </location>
</feature>
<feature type="transmembrane region" description="Helical" evidence="1">
    <location>
        <begin position="169"/>
        <end position="188"/>
    </location>
</feature>
<organism evidence="3 4">
    <name type="scientific">Collybiopsis luxurians FD-317 M1</name>
    <dbReference type="NCBI Taxonomy" id="944289"/>
    <lineage>
        <taxon>Eukaryota</taxon>
        <taxon>Fungi</taxon>
        <taxon>Dikarya</taxon>
        <taxon>Basidiomycota</taxon>
        <taxon>Agaricomycotina</taxon>
        <taxon>Agaricomycetes</taxon>
        <taxon>Agaricomycetidae</taxon>
        <taxon>Agaricales</taxon>
        <taxon>Marasmiineae</taxon>
        <taxon>Omphalotaceae</taxon>
        <taxon>Collybiopsis</taxon>
        <taxon>Collybiopsis luxurians</taxon>
    </lineage>
</organism>
<dbReference type="InterPro" id="IPR058655">
    <property type="entry name" value="Mok11-14/Ags1-like"/>
</dbReference>
<evidence type="ECO:0000259" key="2">
    <source>
        <dbReference type="Pfam" id="PF26127"/>
    </source>
</evidence>
<dbReference type="GO" id="GO:0009277">
    <property type="term" value="C:fungal-type cell wall"/>
    <property type="evidence" value="ECO:0007669"/>
    <property type="project" value="TreeGrafter"/>
</dbReference>
<feature type="transmembrane region" description="Helical" evidence="1">
    <location>
        <begin position="327"/>
        <end position="346"/>
    </location>
</feature>
<dbReference type="PANTHER" id="PTHR47182:SF2">
    <property type="entry name" value="CELL WALL ALPHA-1,3-GLUCAN SYNTHASE AGS1"/>
    <property type="match status" value="1"/>
</dbReference>
<dbReference type="Pfam" id="PF26127">
    <property type="entry name" value="12TM_Mok13"/>
    <property type="match status" value="1"/>
</dbReference>
<keyword evidence="1" id="KW-0472">Membrane</keyword>
<keyword evidence="4" id="KW-1185">Reference proteome</keyword>
<feature type="transmembrane region" description="Helical" evidence="1">
    <location>
        <begin position="239"/>
        <end position="262"/>
    </location>
</feature>
<dbReference type="GO" id="GO:0047657">
    <property type="term" value="F:alpha-1,3-glucan synthase activity"/>
    <property type="evidence" value="ECO:0007669"/>
    <property type="project" value="TreeGrafter"/>
</dbReference>
<keyword evidence="1" id="KW-1133">Transmembrane helix</keyword>
<dbReference type="HOGENOM" id="CLU_677161_0_0_1"/>
<dbReference type="Proteomes" id="UP000053593">
    <property type="component" value="Unassembled WGS sequence"/>
</dbReference>
<dbReference type="OrthoDB" id="512920at2759"/>
<gene>
    <name evidence="3" type="ORF">GYMLUDRAFT_47472</name>
</gene>
<keyword evidence="1" id="KW-0812">Transmembrane</keyword>
<dbReference type="PANTHER" id="PTHR47182">
    <property type="entry name" value="CELL WALL ALPHA-1,3-GLUCAN SYNTHASE AGS1-RELATED"/>
    <property type="match status" value="1"/>
</dbReference>
<dbReference type="AlphaFoldDB" id="A0A0D0C114"/>
<feature type="transmembrane region" description="Helical" evidence="1">
    <location>
        <begin position="34"/>
        <end position="59"/>
    </location>
</feature>
<name>A0A0D0C114_9AGAR</name>
<feature type="transmembrane region" description="Helical" evidence="1">
    <location>
        <begin position="65"/>
        <end position="85"/>
    </location>
</feature>
<feature type="domain" description="Cell wall alpha-1,3-glucan synthase Mok11-14/Ags1-like transmembrane" evidence="2">
    <location>
        <begin position="2"/>
        <end position="406"/>
    </location>
</feature>
<reference evidence="3 4" key="1">
    <citation type="submission" date="2014-04" db="EMBL/GenBank/DDBJ databases">
        <title>Evolutionary Origins and Diversification of the Mycorrhizal Mutualists.</title>
        <authorList>
            <consortium name="DOE Joint Genome Institute"/>
            <consortium name="Mycorrhizal Genomics Consortium"/>
            <person name="Kohler A."/>
            <person name="Kuo A."/>
            <person name="Nagy L.G."/>
            <person name="Floudas D."/>
            <person name="Copeland A."/>
            <person name="Barry K.W."/>
            <person name="Cichocki N."/>
            <person name="Veneault-Fourrey C."/>
            <person name="LaButti K."/>
            <person name="Lindquist E.A."/>
            <person name="Lipzen A."/>
            <person name="Lundell T."/>
            <person name="Morin E."/>
            <person name="Murat C."/>
            <person name="Riley R."/>
            <person name="Ohm R."/>
            <person name="Sun H."/>
            <person name="Tunlid A."/>
            <person name="Henrissat B."/>
            <person name="Grigoriev I.V."/>
            <person name="Hibbett D.S."/>
            <person name="Martin F."/>
        </authorList>
    </citation>
    <scope>NUCLEOTIDE SEQUENCE [LARGE SCALE GENOMIC DNA]</scope>
    <source>
        <strain evidence="3 4">FD-317 M1</strain>
    </source>
</reference>
<evidence type="ECO:0000313" key="3">
    <source>
        <dbReference type="EMBL" id="KIK56034.1"/>
    </source>
</evidence>
<dbReference type="GO" id="GO:0070600">
    <property type="term" value="P:fungal-type cell wall (1-&gt;3)-alpha-glucan biosynthetic process"/>
    <property type="evidence" value="ECO:0007669"/>
    <property type="project" value="TreeGrafter"/>
</dbReference>